<organism evidence="1 2">
    <name type="scientific">SAR86 cluster bacterium</name>
    <dbReference type="NCBI Taxonomy" id="2030880"/>
    <lineage>
        <taxon>Bacteria</taxon>
        <taxon>Pseudomonadati</taxon>
        <taxon>Pseudomonadota</taxon>
        <taxon>Gammaproteobacteria</taxon>
        <taxon>SAR86 cluster</taxon>
    </lineage>
</organism>
<sequence>MIYLTQLIYIIEGQEGALDEFESIAIPIIRKHNGELVLRIRPGKDSLIEGIAELPYEVHIVSFPSQKDFDNFAIDEERKASIHLKEKAIRDVVLYQGVLL</sequence>
<name>A0A2A5AW61_9GAMM</name>
<proteinExistence type="predicted"/>
<protein>
    <submittedName>
        <fullName evidence="1">DUF1330 domain-containing protein</fullName>
    </submittedName>
</protein>
<comment type="caution">
    <text evidence="1">The sequence shown here is derived from an EMBL/GenBank/DDBJ whole genome shotgun (WGS) entry which is preliminary data.</text>
</comment>
<accession>A0A2A5AW61</accession>
<evidence type="ECO:0000313" key="2">
    <source>
        <dbReference type="Proteomes" id="UP000218327"/>
    </source>
</evidence>
<dbReference type="Proteomes" id="UP000218327">
    <property type="component" value="Unassembled WGS sequence"/>
</dbReference>
<gene>
    <name evidence="1" type="ORF">COA96_11620</name>
</gene>
<evidence type="ECO:0000313" key="1">
    <source>
        <dbReference type="EMBL" id="PCJ23492.1"/>
    </source>
</evidence>
<dbReference type="AlphaFoldDB" id="A0A2A5AW61"/>
<dbReference type="Gene3D" id="3.30.70.100">
    <property type="match status" value="1"/>
</dbReference>
<dbReference type="EMBL" id="NVVJ01000038">
    <property type="protein sequence ID" value="PCJ23492.1"/>
    <property type="molecule type" value="Genomic_DNA"/>
</dbReference>
<reference evidence="2" key="1">
    <citation type="submission" date="2017-08" db="EMBL/GenBank/DDBJ databases">
        <title>A dynamic microbial community with high functional redundancy inhabits the cold, oxic subseafloor aquifer.</title>
        <authorList>
            <person name="Tully B.J."/>
            <person name="Wheat C.G."/>
            <person name="Glazer B.T."/>
            <person name="Huber J.A."/>
        </authorList>
    </citation>
    <scope>NUCLEOTIDE SEQUENCE [LARGE SCALE GENOMIC DNA]</scope>
</reference>